<gene>
    <name evidence="2" type="ORF">JZM60_07690</name>
</gene>
<keyword evidence="3" id="KW-1185">Reference proteome</keyword>
<proteinExistence type="predicted"/>
<feature type="region of interest" description="Disordered" evidence="1">
    <location>
        <begin position="86"/>
        <end position="120"/>
    </location>
</feature>
<reference evidence="2 3" key="1">
    <citation type="submission" date="2021-03" db="EMBL/GenBank/DDBJ databases">
        <title>Geobacter metallireducens gen. nov. sp. nov., a microorganism capable of coupling the complete oxidation of organic compounds to the reduction of iron and other metals.</title>
        <authorList>
            <person name="Li Y."/>
        </authorList>
    </citation>
    <scope>NUCLEOTIDE SEQUENCE [LARGE SCALE GENOMIC DNA]</scope>
    <source>
        <strain evidence="2 3">Jerry-YX</strain>
    </source>
</reference>
<protein>
    <submittedName>
        <fullName evidence="2">Uncharacterized protein</fullName>
    </submittedName>
</protein>
<evidence type="ECO:0000313" key="3">
    <source>
        <dbReference type="Proteomes" id="UP000663651"/>
    </source>
</evidence>
<dbReference type="RefSeq" id="WP_207165088.1">
    <property type="nucleotide sequence ID" value="NZ_CP071382.1"/>
</dbReference>
<sequence length="120" mass="13041">MATTINDLVLVHIDEKPGFYARIEDVSPDVKPGWWGVKLLVLTVPLEVYTWILEEAQINGAPFTMGGTPVRLEKVVSPVLRDAAAAEPRQKAPASAPAVQTKEPAKGGNVVSLLDRKKEK</sequence>
<organism evidence="2 3">
    <name type="scientific">Geobacter benzoatilyticus</name>
    <dbReference type="NCBI Taxonomy" id="2815309"/>
    <lineage>
        <taxon>Bacteria</taxon>
        <taxon>Pseudomonadati</taxon>
        <taxon>Thermodesulfobacteriota</taxon>
        <taxon>Desulfuromonadia</taxon>
        <taxon>Geobacterales</taxon>
        <taxon>Geobacteraceae</taxon>
        <taxon>Geobacter</taxon>
    </lineage>
</organism>
<dbReference type="EMBL" id="CP071382">
    <property type="protein sequence ID" value="QSV47130.1"/>
    <property type="molecule type" value="Genomic_DNA"/>
</dbReference>
<evidence type="ECO:0000256" key="1">
    <source>
        <dbReference type="SAM" id="MobiDB-lite"/>
    </source>
</evidence>
<evidence type="ECO:0000313" key="2">
    <source>
        <dbReference type="EMBL" id="QSV47130.1"/>
    </source>
</evidence>
<name>A0ABX7Q829_9BACT</name>
<accession>A0ABX7Q829</accession>
<feature type="compositionally biased region" description="Low complexity" evidence="1">
    <location>
        <begin position="86"/>
        <end position="96"/>
    </location>
</feature>
<dbReference type="Proteomes" id="UP000663651">
    <property type="component" value="Chromosome"/>
</dbReference>